<evidence type="ECO:0000313" key="1">
    <source>
        <dbReference type="EMBL" id="SNR82023.1"/>
    </source>
</evidence>
<reference evidence="1 2" key="1">
    <citation type="submission" date="2017-06" db="EMBL/GenBank/DDBJ databases">
        <authorList>
            <person name="Kim H.J."/>
            <person name="Triplett B.A."/>
        </authorList>
    </citation>
    <scope>NUCLEOTIDE SEQUENCE [LARGE SCALE GENOMIC DNA]</scope>
    <source>
        <strain evidence="1 2">DSM 45207</strain>
    </source>
</reference>
<proteinExistence type="predicted"/>
<dbReference type="Proteomes" id="UP000198348">
    <property type="component" value="Unassembled WGS sequence"/>
</dbReference>
<evidence type="ECO:0000313" key="2">
    <source>
        <dbReference type="Proteomes" id="UP000198348"/>
    </source>
</evidence>
<protein>
    <submittedName>
        <fullName evidence="1">Uncharacterized protein</fullName>
    </submittedName>
</protein>
<accession>A0A238ZH52</accession>
<keyword evidence="2" id="KW-1185">Reference proteome</keyword>
<name>A0A238ZH52_9PSEU</name>
<dbReference type="OrthoDB" id="3628813at2"/>
<dbReference type="RefSeq" id="WP_089302913.1">
    <property type="nucleotide sequence ID" value="NZ_FZNW01000021.1"/>
</dbReference>
<sequence length="133" mass="15331">MQFRDQASARPADVTCEYCACPVARLHPVEVPDSGYLHPTEPELDGRRLTHACCPEHGEELVAHGLRNWLDEQLWTAKLQRVSERWRNEPMSVEQFAELAGLTPAQLRRALRYRMEARSVPRYVDQTPHTARV</sequence>
<gene>
    <name evidence="1" type="ORF">SAMN06265360_12127</name>
</gene>
<dbReference type="EMBL" id="FZNW01000021">
    <property type="protein sequence ID" value="SNR82023.1"/>
    <property type="molecule type" value="Genomic_DNA"/>
</dbReference>
<dbReference type="AlphaFoldDB" id="A0A238ZH52"/>
<organism evidence="1 2">
    <name type="scientific">Haloechinothrix alba</name>
    <dbReference type="NCBI Taxonomy" id="664784"/>
    <lineage>
        <taxon>Bacteria</taxon>
        <taxon>Bacillati</taxon>
        <taxon>Actinomycetota</taxon>
        <taxon>Actinomycetes</taxon>
        <taxon>Pseudonocardiales</taxon>
        <taxon>Pseudonocardiaceae</taxon>
        <taxon>Haloechinothrix</taxon>
    </lineage>
</organism>